<reference evidence="2" key="1">
    <citation type="submission" date="2019-03" db="EMBL/GenBank/DDBJ databases">
        <title>WGS assembly of Setaria viridis.</title>
        <authorList>
            <person name="Huang P."/>
            <person name="Jenkins J."/>
            <person name="Grimwood J."/>
            <person name="Barry K."/>
            <person name="Healey A."/>
            <person name="Mamidi S."/>
            <person name="Sreedasyam A."/>
            <person name="Shu S."/>
            <person name="Feldman M."/>
            <person name="Wu J."/>
            <person name="Yu Y."/>
            <person name="Chen C."/>
            <person name="Johnson J."/>
            <person name="Rokhsar D."/>
            <person name="Baxter I."/>
            <person name="Schmutz J."/>
            <person name="Brutnell T."/>
            <person name="Kellogg E."/>
        </authorList>
    </citation>
    <scope>NUCLEOTIDE SEQUENCE [LARGE SCALE GENOMIC DNA]</scope>
</reference>
<sequence length="272" mass="30475">MVPTTTMTCSAGCKRARAMVIDDPVPAVEERTKRTLPAGPPAEAGAMVLYKAPHIHALPLKAVPLAAGREEPPCLRKHYLLELKLRADLPVHFVGERILKNSDLNGQQNRFRLPGDGDVCVLHKILSPEDLQSANLLHEIATTPKTLRWQSEPDNGAAEEQGEQGKNKKMTGREHGGLRMKLVDLIAGDKELLLLRWDSKKSVIIKGEGYLDFIKRCSLKENDVVEVWAFKQHLFYNFGKIMCYESPLHVLIVKKDQQPRCKYCSSVPSHSE</sequence>
<dbReference type="Proteomes" id="UP000298652">
    <property type="component" value="Chromosome 5"/>
</dbReference>
<evidence type="ECO:0000313" key="2">
    <source>
        <dbReference type="EMBL" id="TKW16011.1"/>
    </source>
</evidence>
<evidence type="ECO:0000313" key="3">
    <source>
        <dbReference type="Proteomes" id="UP000298652"/>
    </source>
</evidence>
<dbReference type="EMBL" id="CM016556">
    <property type="protein sequence ID" value="TKW16011.1"/>
    <property type="molecule type" value="Genomic_DNA"/>
</dbReference>
<feature type="region of interest" description="Disordered" evidence="1">
    <location>
        <begin position="148"/>
        <end position="173"/>
    </location>
</feature>
<dbReference type="AlphaFoldDB" id="A0A4U6UIC4"/>
<gene>
    <name evidence="2" type="ORF">SEVIR_5G271200v2</name>
</gene>
<feature type="compositionally biased region" description="Basic and acidic residues" evidence="1">
    <location>
        <begin position="163"/>
        <end position="173"/>
    </location>
</feature>
<dbReference type="PANTHER" id="PTHR34397">
    <property type="entry name" value="OS05G0237600 PROTEIN"/>
    <property type="match status" value="1"/>
</dbReference>
<name>A0A4U6UIC4_SETVI</name>
<dbReference type="Gramene" id="TKW16011">
    <property type="protein sequence ID" value="TKW16011"/>
    <property type="gene ID" value="SEVIR_5G271200v2"/>
</dbReference>
<protein>
    <submittedName>
        <fullName evidence="2">Uncharacterized protein</fullName>
    </submittedName>
</protein>
<accession>A0A4U6UIC4</accession>
<dbReference type="OMA" id="WAFKERY"/>
<keyword evidence="3" id="KW-1185">Reference proteome</keyword>
<dbReference type="PANTHER" id="PTHR34397:SF17">
    <property type="entry name" value="OS08G0290200 PROTEIN"/>
    <property type="match status" value="1"/>
</dbReference>
<proteinExistence type="predicted"/>
<organism evidence="2 3">
    <name type="scientific">Setaria viridis</name>
    <name type="common">Green bristlegrass</name>
    <name type="synonym">Setaria italica subsp. viridis</name>
    <dbReference type="NCBI Taxonomy" id="4556"/>
    <lineage>
        <taxon>Eukaryota</taxon>
        <taxon>Viridiplantae</taxon>
        <taxon>Streptophyta</taxon>
        <taxon>Embryophyta</taxon>
        <taxon>Tracheophyta</taxon>
        <taxon>Spermatophyta</taxon>
        <taxon>Magnoliopsida</taxon>
        <taxon>Liliopsida</taxon>
        <taxon>Poales</taxon>
        <taxon>Poaceae</taxon>
        <taxon>PACMAD clade</taxon>
        <taxon>Panicoideae</taxon>
        <taxon>Panicodae</taxon>
        <taxon>Paniceae</taxon>
        <taxon>Cenchrinae</taxon>
        <taxon>Setaria</taxon>
    </lineage>
</organism>
<evidence type="ECO:0000256" key="1">
    <source>
        <dbReference type="SAM" id="MobiDB-lite"/>
    </source>
</evidence>